<feature type="region of interest" description="Disordered" evidence="1">
    <location>
        <begin position="30"/>
        <end position="58"/>
    </location>
</feature>
<gene>
    <name evidence="2" type="ORF">LAL4801_02190</name>
</gene>
<keyword evidence="3" id="KW-1185">Reference proteome</keyword>
<name>A0A0M6Y236_9HYPH</name>
<evidence type="ECO:0000313" key="3">
    <source>
        <dbReference type="Proteomes" id="UP000048926"/>
    </source>
</evidence>
<evidence type="ECO:0008006" key="4">
    <source>
        <dbReference type="Google" id="ProtNLM"/>
    </source>
</evidence>
<sequence length="58" mass="6185">MSEAKANIERNTEVEADIEFVDPSETVALAGSTPRQLTGQEAGRVVGFGCDEDKTTGR</sequence>
<organism evidence="2 3">
    <name type="scientific">Roseibium aggregatum</name>
    <dbReference type="NCBI Taxonomy" id="187304"/>
    <lineage>
        <taxon>Bacteria</taxon>
        <taxon>Pseudomonadati</taxon>
        <taxon>Pseudomonadota</taxon>
        <taxon>Alphaproteobacteria</taxon>
        <taxon>Hyphomicrobiales</taxon>
        <taxon>Stappiaceae</taxon>
        <taxon>Roseibium</taxon>
    </lineage>
</organism>
<dbReference type="Proteomes" id="UP000048926">
    <property type="component" value="Unassembled WGS sequence"/>
</dbReference>
<dbReference type="AlphaFoldDB" id="A0A0M6Y236"/>
<dbReference type="RefSeq" id="WP_023003345.1">
    <property type="nucleotide sequence ID" value="NZ_CP045617.1"/>
</dbReference>
<accession>A0A0M6Y236</accession>
<evidence type="ECO:0000313" key="2">
    <source>
        <dbReference type="EMBL" id="CTQ43748.1"/>
    </source>
</evidence>
<protein>
    <recommendedName>
        <fullName evidence="4">Benenodin family lasso peptide</fullName>
    </recommendedName>
</protein>
<dbReference type="EMBL" id="CXST01000001">
    <property type="protein sequence ID" value="CTQ43748.1"/>
    <property type="molecule type" value="Genomic_DNA"/>
</dbReference>
<evidence type="ECO:0000256" key="1">
    <source>
        <dbReference type="SAM" id="MobiDB-lite"/>
    </source>
</evidence>
<proteinExistence type="predicted"/>
<reference evidence="3" key="1">
    <citation type="submission" date="2015-07" db="EMBL/GenBank/DDBJ databases">
        <authorList>
            <person name="Rodrigo-Torres Lidia"/>
            <person name="Arahal R.David."/>
        </authorList>
    </citation>
    <scope>NUCLEOTIDE SEQUENCE [LARGE SCALE GENOMIC DNA]</scope>
    <source>
        <strain evidence="3">CECT 4801</strain>
    </source>
</reference>